<gene>
    <name evidence="4" type="ORF">DFR88_00295</name>
</gene>
<keyword evidence="1" id="KW-0500">Molybdenum</keyword>
<keyword evidence="2" id="KW-0560">Oxidoreductase</keyword>
<dbReference type="Pfam" id="PF01315">
    <property type="entry name" value="Ald_Xan_dh_C"/>
    <property type="match status" value="1"/>
</dbReference>
<dbReference type="Gene3D" id="3.90.1170.50">
    <property type="entry name" value="Aldehyde oxidase/xanthine dehydrogenase, a/b hammerhead"/>
    <property type="match status" value="1"/>
</dbReference>
<dbReference type="PANTHER" id="PTHR11908">
    <property type="entry name" value="XANTHINE DEHYDROGENASE"/>
    <property type="match status" value="1"/>
</dbReference>
<proteinExistence type="predicted"/>
<dbReference type="InterPro" id="IPR053554">
    <property type="entry name" value="Glyceraldehyde_dh-related"/>
</dbReference>
<dbReference type="InterPro" id="IPR036856">
    <property type="entry name" value="Ald_Oxase/Xan_DH_a/b_sf"/>
</dbReference>
<reference evidence="4 5" key="1">
    <citation type="submission" date="2018-07" db="EMBL/GenBank/DDBJ databases">
        <title>Complete Genome Sequences of Extremely Thermoacidophilic, Metal-Mobilizing Type-Strain Members of the Archaeal Family Sulfolobaceae: Acidianus brierleyi DSM-1651T, Acidianus sulfidivorans DSM-18786T, Metallosphaera hakonensis DSM-7519T, and Metallosphaera prunae DSM-10039T.</title>
        <authorList>
            <person name="Counts J.A."/>
            <person name="Kelly R.M."/>
        </authorList>
    </citation>
    <scope>NUCLEOTIDE SEQUENCE [LARGE SCALE GENOMIC DNA]</scope>
    <source>
        <strain evidence="4 5">Ron 12/II</strain>
    </source>
</reference>
<dbReference type="Pfam" id="PF02738">
    <property type="entry name" value="MoCoBD_1"/>
    <property type="match status" value="1"/>
</dbReference>
<dbReference type="InterPro" id="IPR008274">
    <property type="entry name" value="AldOxase/xan_DH_MoCoBD1"/>
</dbReference>
<dbReference type="InterPro" id="IPR000674">
    <property type="entry name" value="Ald_Oxase/Xan_DH_a/b"/>
</dbReference>
<dbReference type="SUPFAM" id="SSF56003">
    <property type="entry name" value="Molybdenum cofactor-binding domain"/>
    <property type="match status" value="1"/>
</dbReference>
<dbReference type="NCBIfam" id="NF041018">
    <property type="entry name" value="glyceraldDH_alpha"/>
    <property type="match status" value="1"/>
</dbReference>
<sequence length="742" mass="82183">MSTVGKPIIRQDASNYATGKTSYLDDLGVKALYVGFVRSPYPHAIIKSIQIDDALKTPGIVGVFTGRDINKVMKEPIKIWPTYPPLPWKIAEWTFAENEVKYVGEPVAVVVGQDRYVVRDAVDKVNVEYEPQDYVVDYRDAMQDKVLVHRQLSTNRALAMPFKAGNPDEMLKKAERQAEVSLSHDRMSPSPMEPRGIISSYNDGGLTVYMTTQSAHLMKYEFSRIFGIPSSRVRVITPPMGGGFGAKITLTVEDVATVASSILLKNAVKWIATRSEELLVQSRKFDFKGMIGFNKDGTLLAVKGMMNFDLGAYVTYAQPFAPLLAMLVFPNGYRTRDMEVFINAVYTHTPPVHIYRGAGKPEGVMVMEKIMNVVADELGIDEAEVRLKNLITSKDMPYTNPFGGVYDTGDYRGHLMDALRKLEYYTWKKWAEERRKEGRKVGVGLSFYAELTTLERWEYVETRLTETGDVLVLIGSSPHGQGTETGIAQLVAEQLQIDVNRIRVEWGDTDVVKAGVGTFSSRTLTVTGSAAIIASKSLVEKMKNVASKLLKVDPIEVDYSNGVFKSKNDPNKKITWTDLAKSAVLQFGDISTNAQVEAIPTSPYGVHMMIVEVDDFGKVKVLRSMGYDDIGRVVNPKLAEAQIQGGFIQAAGETYHEKVVLSENGQTAVTFAEYNVPTMVESPREIVSLFAEKPYLSNYPSGTKGVGEAGIVGAIMSYVRAVENATGKRFNKIPITPEDIIQ</sequence>
<protein>
    <submittedName>
        <fullName evidence="4">Xanthine dehydrogenase family protein molybdopterin-binding subunit</fullName>
    </submittedName>
</protein>
<dbReference type="Gene3D" id="3.30.365.10">
    <property type="entry name" value="Aldehyde oxidase/xanthine dehydrogenase, molybdopterin binding domain"/>
    <property type="match status" value="4"/>
</dbReference>
<organism evidence="4 5">
    <name type="scientific">Metallosphaera prunae</name>
    <dbReference type="NCBI Taxonomy" id="47304"/>
    <lineage>
        <taxon>Archaea</taxon>
        <taxon>Thermoproteota</taxon>
        <taxon>Thermoprotei</taxon>
        <taxon>Sulfolobales</taxon>
        <taxon>Sulfolobaceae</taxon>
        <taxon>Metallosphaera</taxon>
    </lineage>
</organism>
<evidence type="ECO:0000256" key="1">
    <source>
        <dbReference type="ARBA" id="ARBA00022505"/>
    </source>
</evidence>
<dbReference type="PANTHER" id="PTHR11908:SF132">
    <property type="entry name" value="ALDEHYDE OXIDASE 1-RELATED"/>
    <property type="match status" value="1"/>
</dbReference>
<accession>A0A4D8RQA9</accession>
<dbReference type="Pfam" id="PF20256">
    <property type="entry name" value="MoCoBD_2"/>
    <property type="match status" value="1"/>
</dbReference>
<keyword evidence="5" id="KW-1185">Reference proteome</keyword>
<dbReference type="AlphaFoldDB" id="A0A4D8RQA9"/>
<dbReference type="InterPro" id="IPR037165">
    <property type="entry name" value="AldOxase/xan_DH_Mopterin-bd_sf"/>
</dbReference>
<dbReference type="GO" id="GO:0016491">
    <property type="term" value="F:oxidoreductase activity"/>
    <property type="evidence" value="ECO:0007669"/>
    <property type="project" value="UniProtKB-KW"/>
</dbReference>
<dbReference type="InterPro" id="IPR046867">
    <property type="entry name" value="AldOxase/xan_DH_MoCoBD2"/>
</dbReference>
<evidence type="ECO:0000259" key="3">
    <source>
        <dbReference type="SMART" id="SM01008"/>
    </source>
</evidence>
<dbReference type="EMBL" id="CP031156">
    <property type="protein sequence ID" value="QCO29113.1"/>
    <property type="molecule type" value="Genomic_DNA"/>
</dbReference>
<dbReference type="SUPFAM" id="SSF54665">
    <property type="entry name" value="CO dehydrogenase molybdoprotein N-domain-like"/>
    <property type="match status" value="1"/>
</dbReference>
<dbReference type="SMART" id="SM01008">
    <property type="entry name" value="Ald_Xan_dh_C"/>
    <property type="match status" value="1"/>
</dbReference>
<dbReference type="GeneID" id="59455284"/>
<evidence type="ECO:0000313" key="4">
    <source>
        <dbReference type="EMBL" id="QCO29113.1"/>
    </source>
</evidence>
<dbReference type="Proteomes" id="UP000298568">
    <property type="component" value="Chromosome"/>
</dbReference>
<evidence type="ECO:0000256" key="2">
    <source>
        <dbReference type="ARBA" id="ARBA00023002"/>
    </source>
</evidence>
<dbReference type="RefSeq" id="WP_193453323.1">
    <property type="nucleotide sequence ID" value="NZ_CP031156.1"/>
</dbReference>
<feature type="domain" description="Aldehyde oxidase/xanthine dehydrogenase a/b hammerhead" evidence="3">
    <location>
        <begin position="18"/>
        <end position="133"/>
    </location>
</feature>
<dbReference type="GO" id="GO:0005506">
    <property type="term" value="F:iron ion binding"/>
    <property type="evidence" value="ECO:0007669"/>
    <property type="project" value="InterPro"/>
</dbReference>
<dbReference type="KEGG" id="mpru:DFR88_00295"/>
<name>A0A4D8RQA9_METPR</name>
<evidence type="ECO:0000313" key="5">
    <source>
        <dbReference type="Proteomes" id="UP000298568"/>
    </source>
</evidence>
<dbReference type="InterPro" id="IPR016208">
    <property type="entry name" value="Ald_Oxase/xanthine_DH-like"/>
</dbReference>